<gene>
    <name evidence="2" type="ORF">C7457_0240</name>
</gene>
<dbReference type="Gene3D" id="3.30.420.130">
    <property type="entry name" value="Dinitrogenase iron-molybdenum cofactor biosynthesis domain"/>
    <property type="match status" value="1"/>
</dbReference>
<reference evidence="2 3" key="1">
    <citation type="submission" date="2018-10" db="EMBL/GenBank/DDBJ databases">
        <title>Genomic Encyclopedia of Type Strains, Phase IV (KMG-IV): sequencing the most valuable type-strain genomes for metagenomic binning, comparative biology and taxonomic classification.</title>
        <authorList>
            <person name="Goeker M."/>
        </authorList>
    </citation>
    <scope>NUCLEOTIDE SEQUENCE [LARGE SCALE GENOMIC DNA]</scope>
    <source>
        <strain evidence="2 3">DSM 15521</strain>
    </source>
</reference>
<dbReference type="PANTHER" id="PTHR33937:SF2">
    <property type="entry name" value="DINITROGENASE IRON-MOLYBDENUM COFACTOR BIOSYNTHESIS DOMAIN-CONTAINING PROTEIN"/>
    <property type="match status" value="1"/>
</dbReference>
<dbReference type="EMBL" id="RBIE01000001">
    <property type="protein sequence ID" value="RKQ63370.1"/>
    <property type="molecule type" value="Genomic_DNA"/>
</dbReference>
<dbReference type="SUPFAM" id="SSF53146">
    <property type="entry name" value="Nitrogenase accessory factor-like"/>
    <property type="match status" value="1"/>
</dbReference>
<feature type="domain" description="Dinitrogenase iron-molybdenum cofactor biosynthesis" evidence="1">
    <location>
        <begin position="14"/>
        <end position="88"/>
    </location>
</feature>
<dbReference type="PANTHER" id="PTHR33937">
    <property type="entry name" value="IRON-MOLYBDENUM PROTEIN-RELATED-RELATED"/>
    <property type="match status" value="1"/>
</dbReference>
<evidence type="ECO:0000259" key="1">
    <source>
        <dbReference type="Pfam" id="PF02579"/>
    </source>
</evidence>
<evidence type="ECO:0000313" key="2">
    <source>
        <dbReference type="EMBL" id="RKQ63370.1"/>
    </source>
</evidence>
<keyword evidence="3" id="KW-1185">Reference proteome</keyword>
<dbReference type="AlphaFoldDB" id="A0A420W7S0"/>
<dbReference type="Proteomes" id="UP000280881">
    <property type="component" value="Unassembled WGS sequence"/>
</dbReference>
<comment type="caution">
    <text evidence="2">The sequence shown here is derived from an EMBL/GenBank/DDBJ whole genome shotgun (WGS) entry which is preliminary data.</text>
</comment>
<dbReference type="InterPro" id="IPR036105">
    <property type="entry name" value="DiNase_FeMo-co_biosyn_sf"/>
</dbReference>
<sequence>MRILVPVSSKDRNAEVSDEFGRAPYFAVIENGNVEFYENPGASATGGAGVKASQFAINLGVAKVILKKPAGPNAKSALEQAGITVEVREGLKSLKELL</sequence>
<dbReference type="InterPro" id="IPR051840">
    <property type="entry name" value="NifX/NifY_domain"/>
</dbReference>
<evidence type="ECO:0000313" key="3">
    <source>
        <dbReference type="Proteomes" id="UP000280881"/>
    </source>
</evidence>
<organism evidence="2 3">
    <name type="scientific">Thermovibrio guaymasensis</name>
    <dbReference type="NCBI Taxonomy" id="240167"/>
    <lineage>
        <taxon>Bacteria</taxon>
        <taxon>Pseudomonadati</taxon>
        <taxon>Aquificota</taxon>
        <taxon>Aquificia</taxon>
        <taxon>Desulfurobacteriales</taxon>
        <taxon>Desulfurobacteriaceae</taxon>
        <taxon>Thermovibrio</taxon>
    </lineage>
</organism>
<name>A0A420W7S0_9BACT</name>
<dbReference type="InterPro" id="IPR003731">
    <property type="entry name" value="Di-Nase_FeMo-co_biosynth"/>
</dbReference>
<proteinExistence type="predicted"/>
<dbReference type="RefSeq" id="WP_121169618.1">
    <property type="nucleotide sequence ID" value="NZ_RBIE01000001.1"/>
</dbReference>
<protein>
    <submittedName>
        <fullName evidence="2">Putative Fe-Mo cluster-binding NifX family protein</fullName>
    </submittedName>
</protein>
<accession>A0A420W7S0</accession>
<dbReference type="OrthoDB" id="9807451at2"/>
<dbReference type="Pfam" id="PF02579">
    <property type="entry name" value="Nitro_FeMo-Co"/>
    <property type="match status" value="1"/>
</dbReference>